<feature type="non-terminal residue" evidence="1">
    <location>
        <position position="1"/>
    </location>
</feature>
<accession>A0A8S2Q5A5</accession>
<name>A0A8S2Q5A5_9BILA</name>
<proteinExistence type="predicted"/>
<sequence>MFYDQRRQLGTSREYSSRMLADSGSSGGLVARIDFVSNLADTSAITVVELLPILGL</sequence>
<evidence type="ECO:0000313" key="1">
    <source>
        <dbReference type="EMBL" id="CAF4089162.1"/>
    </source>
</evidence>
<feature type="non-terminal residue" evidence="1">
    <location>
        <position position="56"/>
    </location>
</feature>
<organism evidence="1 2">
    <name type="scientific">Didymodactylos carnosus</name>
    <dbReference type="NCBI Taxonomy" id="1234261"/>
    <lineage>
        <taxon>Eukaryota</taxon>
        <taxon>Metazoa</taxon>
        <taxon>Spiralia</taxon>
        <taxon>Gnathifera</taxon>
        <taxon>Rotifera</taxon>
        <taxon>Eurotatoria</taxon>
        <taxon>Bdelloidea</taxon>
        <taxon>Philodinida</taxon>
        <taxon>Philodinidae</taxon>
        <taxon>Didymodactylos</taxon>
    </lineage>
</organism>
<comment type="caution">
    <text evidence="1">The sequence shown here is derived from an EMBL/GenBank/DDBJ whole genome shotgun (WGS) entry which is preliminary data.</text>
</comment>
<evidence type="ECO:0000313" key="2">
    <source>
        <dbReference type="Proteomes" id="UP000681722"/>
    </source>
</evidence>
<protein>
    <submittedName>
        <fullName evidence="1">Uncharacterized protein</fullName>
    </submittedName>
</protein>
<gene>
    <name evidence="1" type="ORF">SRO942_LOCUS28249</name>
</gene>
<reference evidence="1" key="1">
    <citation type="submission" date="2021-02" db="EMBL/GenBank/DDBJ databases">
        <authorList>
            <person name="Nowell W R."/>
        </authorList>
    </citation>
    <scope>NUCLEOTIDE SEQUENCE</scope>
</reference>
<dbReference type="Proteomes" id="UP000681722">
    <property type="component" value="Unassembled WGS sequence"/>
</dbReference>
<dbReference type="AlphaFoldDB" id="A0A8S2Q5A5"/>
<dbReference type="EMBL" id="CAJOBC010030796">
    <property type="protein sequence ID" value="CAF4089162.1"/>
    <property type="molecule type" value="Genomic_DNA"/>
</dbReference>